<evidence type="ECO:0000313" key="2">
    <source>
        <dbReference type="Proteomes" id="UP001590951"/>
    </source>
</evidence>
<evidence type="ECO:0000313" key="1">
    <source>
        <dbReference type="EMBL" id="KAL2047888.1"/>
    </source>
</evidence>
<comment type="caution">
    <text evidence="1">The sequence shown here is derived from an EMBL/GenBank/DDBJ whole genome shotgun (WGS) entry which is preliminary data.</text>
</comment>
<dbReference type="EMBL" id="JBHFEH010000089">
    <property type="protein sequence ID" value="KAL2047888.1"/>
    <property type="molecule type" value="Genomic_DNA"/>
</dbReference>
<proteinExistence type="predicted"/>
<keyword evidence="2" id="KW-1185">Reference proteome</keyword>
<accession>A0ABR4AWM3</accession>
<protein>
    <submittedName>
        <fullName evidence="1">Uncharacterized protein</fullName>
    </submittedName>
</protein>
<dbReference type="Proteomes" id="UP001590951">
    <property type="component" value="Unassembled WGS sequence"/>
</dbReference>
<name>A0ABR4AWM3_9LECA</name>
<reference evidence="1 2" key="1">
    <citation type="submission" date="2024-09" db="EMBL/GenBank/DDBJ databases">
        <title>Rethinking Asexuality: The Enigmatic Case of Functional Sexual Genes in Lepraria (Stereocaulaceae).</title>
        <authorList>
            <person name="Doellman M."/>
            <person name="Sun Y."/>
            <person name="Barcenas-Pena A."/>
            <person name="Lumbsch H.T."/>
            <person name="Grewe F."/>
        </authorList>
    </citation>
    <scope>NUCLEOTIDE SEQUENCE [LARGE SCALE GENOMIC DNA]</scope>
    <source>
        <strain evidence="1 2">Grewe 0041</strain>
    </source>
</reference>
<sequence>MSTAWIYREEFAHLLQKAEQAMSSLDQARGKTETIAAWRSETIKALGKTDECKKMRNEQIQGMKDTLFRDVSILFTRRETSIRFYLQVLVPAAKLATTIQTSASKYAFVIQKSHPIQASHSILV</sequence>
<gene>
    <name evidence="1" type="ORF">ABVK25_011219</name>
</gene>
<organism evidence="1 2">
    <name type="scientific">Lepraria finkii</name>
    <dbReference type="NCBI Taxonomy" id="1340010"/>
    <lineage>
        <taxon>Eukaryota</taxon>
        <taxon>Fungi</taxon>
        <taxon>Dikarya</taxon>
        <taxon>Ascomycota</taxon>
        <taxon>Pezizomycotina</taxon>
        <taxon>Lecanoromycetes</taxon>
        <taxon>OSLEUM clade</taxon>
        <taxon>Lecanoromycetidae</taxon>
        <taxon>Lecanorales</taxon>
        <taxon>Lecanorineae</taxon>
        <taxon>Stereocaulaceae</taxon>
        <taxon>Lepraria</taxon>
    </lineage>
</organism>